<dbReference type="AlphaFoldDB" id="A0A2T9IYT2"/>
<protein>
    <submittedName>
        <fullName evidence="1">Uncharacterized protein</fullName>
    </submittedName>
</protein>
<proteinExistence type="predicted"/>
<name>A0A2T9IYT2_9CAUL</name>
<gene>
    <name evidence="1" type="ORF">DDF65_22545</name>
</gene>
<comment type="caution">
    <text evidence="1">The sequence shown here is derived from an EMBL/GenBank/DDBJ whole genome shotgun (WGS) entry which is preliminary data.</text>
</comment>
<keyword evidence="2" id="KW-1185">Reference proteome</keyword>
<organism evidence="1 2">
    <name type="scientific">Caulobacter radicis</name>
    <dbReference type="NCBI Taxonomy" id="2172650"/>
    <lineage>
        <taxon>Bacteria</taxon>
        <taxon>Pseudomonadati</taxon>
        <taxon>Pseudomonadota</taxon>
        <taxon>Alphaproteobacteria</taxon>
        <taxon>Caulobacterales</taxon>
        <taxon>Caulobacteraceae</taxon>
        <taxon>Caulobacter</taxon>
    </lineage>
</organism>
<dbReference type="EMBL" id="QDKP01000063">
    <property type="protein sequence ID" value="PVM72356.1"/>
    <property type="molecule type" value="Genomic_DNA"/>
</dbReference>
<reference evidence="1 2" key="1">
    <citation type="submission" date="2018-04" db="EMBL/GenBank/DDBJ databases">
        <title>The genome sequence of Caulobacter sp. 736.</title>
        <authorList>
            <person name="Gao J."/>
            <person name="Sun J."/>
        </authorList>
    </citation>
    <scope>NUCLEOTIDE SEQUENCE [LARGE SCALE GENOMIC DNA]</scope>
    <source>
        <strain evidence="1 2">736</strain>
    </source>
</reference>
<evidence type="ECO:0000313" key="2">
    <source>
        <dbReference type="Proteomes" id="UP000244913"/>
    </source>
</evidence>
<sequence>MVGWVGVQRRAVMAVDAQGVVVKRSLLGAKAPQGVPARRARADLVQAPDQGAKAVEEAGRRQAGEGAMVKVAHDEGPAGGPSGPGRPLYFDLKRWCEIAE</sequence>
<dbReference type="Proteomes" id="UP000244913">
    <property type="component" value="Unassembled WGS sequence"/>
</dbReference>
<accession>A0A2T9IYT2</accession>
<evidence type="ECO:0000313" key="1">
    <source>
        <dbReference type="EMBL" id="PVM72356.1"/>
    </source>
</evidence>